<feature type="domain" description="Glucosamine inositolphosphorylceramide transferase 1 N-terminal" evidence="1">
    <location>
        <begin position="31"/>
        <end position="108"/>
    </location>
</feature>
<organism evidence="2 3">
    <name type="scientific">Nitrospira defluvii</name>
    <dbReference type="NCBI Taxonomy" id="330214"/>
    <lineage>
        <taxon>Bacteria</taxon>
        <taxon>Pseudomonadati</taxon>
        <taxon>Nitrospirota</taxon>
        <taxon>Nitrospiria</taxon>
        <taxon>Nitrospirales</taxon>
        <taxon>Nitrospiraceae</taxon>
        <taxon>Nitrospira</taxon>
    </lineage>
</organism>
<dbReference type="KEGG" id="nde:NIDE2882"/>
<evidence type="ECO:0000259" key="1">
    <source>
        <dbReference type="Pfam" id="PF24793"/>
    </source>
</evidence>
<keyword evidence="3" id="KW-1185">Reference proteome</keyword>
<dbReference type="STRING" id="330214.NIDE2882"/>
<dbReference type="AlphaFoldDB" id="D8PH46"/>
<dbReference type="HOGENOM" id="CLU_2141332_0_0_0"/>
<protein>
    <recommendedName>
        <fullName evidence="1">Glucosamine inositolphosphorylceramide transferase 1 N-terminal domain-containing protein</fullName>
    </recommendedName>
</protein>
<dbReference type="SUPFAM" id="SSF75005">
    <property type="entry name" value="Arabinanase/levansucrase/invertase"/>
    <property type="match status" value="1"/>
</dbReference>
<proteinExistence type="predicted"/>
<name>D8PH46_9BACT</name>
<dbReference type="InterPro" id="IPR023296">
    <property type="entry name" value="Glyco_hydro_beta-prop_sf"/>
</dbReference>
<dbReference type="Gene3D" id="2.115.10.20">
    <property type="entry name" value="Glycosyl hydrolase domain, family 43"/>
    <property type="match status" value="1"/>
</dbReference>
<evidence type="ECO:0000313" key="3">
    <source>
        <dbReference type="Proteomes" id="UP000001660"/>
    </source>
</evidence>
<reference evidence="2 3" key="1">
    <citation type="journal article" date="2010" name="Proc. Natl. Acad. Sci. U.S.A.">
        <title>A Nitrospira metagenome illuminates the physiology and evolution of globally important nitrite-oxidizing bacteria.</title>
        <authorList>
            <person name="Lucker S."/>
            <person name="Wagner M."/>
            <person name="Maixner F."/>
            <person name="Pelletier E."/>
            <person name="Koch H."/>
            <person name="Vacherie B."/>
            <person name="Rattei T."/>
            <person name="Sinninghe Damste J."/>
            <person name="Spieck E."/>
            <person name="Le Paslier D."/>
            <person name="Daims H."/>
        </authorList>
    </citation>
    <scope>NUCLEOTIDE SEQUENCE [LARGE SCALE GENOMIC DNA]</scope>
</reference>
<dbReference type="Pfam" id="PF24793">
    <property type="entry name" value="GINT1_N"/>
    <property type="match status" value="1"/>
</dbReference>
<sequence>MGAEGSSSTLVVRTDTGASPLRLRHAPGGLSPVLTREDVSDVRAMFVADPFLLRVGDRWHMFFEVYNFDADCGQIAWATSKNGFAWSYQEVVVGESLHLSYPYVLSGTADII</sequence>
<accession>D8PH46</accession>
<dbReference type="Proteomes" id="UP000001660">
    <property type="component" value="Chromosome"/>
</dbReference>
<evidence type="ECO:0000313" key="2">
    <source>
        <dbReference type="EMBL" id="CBK42583.1"/>
    </source>
</evidence>
<gene>
    <name evidence="2" type="ORF">NIDE2882</name>
</gene>
<dbReference type="InterPro" id="IPR056442">
    <property type="entry name" value="GINT1_N"/>
</dbReference>
<dbReference type="EMBL" id="FP929003">
    <property type="protein sequence ID" value="CBK42583.1"/>
    <property type="molecule type" value="Genomic_DNA"/>
</dbReference>